<name>A0A8H4LCE5_9HYPO</name>
<keyword evidence="8" id="KW-1185">Reference proteome</keyword>
<dbReference type="SUPFAM" id="SSF49503">
    <property type="entry name" value="Cupredoxins"/>
    <property type="match status" value="3"/>
</dbReference>
<feature type="domain" description="Plastocyanin-like" evidence="4">
    <location>
        <begin position="218"/>
        <end position="384"/>
    </location>
</feature>
<dbReference type="Gene3D" id="2.60.40.420">
    <property type="entry name" value="Cupredoxins - blue copper proteins"/>
    <property type="match status" value="3"/>
</dbReference>
<evidence type="ECO:0000256" key="2">
    <source>
        <dbReference type="ARBA" id="ARBA00023008"/>
    </source>
</evidence>
<dbReference type="InterPro" id="IPR011706">
    <property type="entry name" value="Cu-oxidase_C"/>
</dbReference>
<dbReference type="InterPro" id="IPR045087">
    <property type="entry name" value="Cu-oxidase_fam"/>
</dbReference>
<dbReference type="CDD" id="cd04205">
    <property type="entry name" value="CuRO_2_LCC_like"/>
    <property type="match status" value="1"/>
</dbReference>
<dbReference type="PANTHER" id="PTHR11709:SF511">
    <property type="entry name" value="LACCASE"/>
    <property type="match status" value="1"/>
</dbReference>
<dbReference type="AlphaFoldDB" id="A0A8H4LCE5"/>
<feature type="region of interest" description="Disordered" evidence="3">
    <location>
        <begin position="277"/>
        <end position="301"/>
    </location>
</feature>
<evidence type="ECO:0000259" key="5">
    <source>
        <dbReference type="Pfam" id="PF07731"/>
    </source>
</evidence>
<dbReference type="Pfam" id="PF07731">
    <property type="entry name" value="Cu-oxidase_2"/>
    <property type="match status" value="1"/>
</dbReference>
<dbReference type="PANTHER" id="PTHR11709">
    <property type="entry name" value="MULTI-COPPER OXIDASE"/>
    <property type="match status" value="1"/>
</dbReference>
<dbReference type="InterPro" id="IPR001117">
    <property type="entry name" value="Cu-oxidase_2nd"/>
</dbReference>
<feature type="domain" description="Plastocyanin-like" evidence="5">
    <location>
        <begin position="518"/>
        <end position="622"/>
    </location>
</feature>
<accession>A0A8H4LCE5</accession>
<organism evidence="7 8">
    <name type="scientific">Fusarium albosuccineum</name>
    <dbReference type="NCBI Taxonomy" id="1237068"/>
    <lineage>
        <taxon>Eukaryota</taxon>
        <taxon>Fungi</taxon>
        <taxon>Dikarya</taxon>
        <taxon>Ascomycota</taxon>
        <taxon>Pezizomycotina</taxon>
        <taxon>Sordariomycetes</taxon>
        <taxon>Hypocreomycetidae</taxon>
        <taxon>Hypocreales</taxon>
        <taxon>Nectriaceae</taxon>
        <taxon>Fusarium</taxon>
        <taxon>Fusarium decemcellulare species complex</taxon>
    </lineage>
</organism>
<evidence type="ECO:0000256" key="1">
    <source>
        <dbReference type="ARBA" id="ARBA00010609"/>
    </source>
</evidence>
<feature type="domain" description="Plastocyanin-like" evidence="6">
    <location>
        <begin position="96"/>
        <end position="209"/>
    </location>
</feature>
<evidence type="ECO:0000259" key="4">
    <source>
        <dbReference type="Pfam" id="PF00394"/>
    </source>
</evidence>
<protein>
    <submittedName>
        <fullName evidence="7">Multicopper oxidase</fullName>
    </submittedName>
</protein>
<sequence>MATNKIVAVLWGATVFLLAGFTLFNSIAEQFRVAGTHSTADATTSVVPPPQPTPTNDGNEALVANFSTADELNLKTGFKITYEPTLREYVFNITRQFAAPDGVSKSMILVNGRSPGPLIEANTGDTLRIVVNNMLANESTTIHWHGIDQRNTPWMDGVHGVSQCGIPPGETFTYEFTLVDQRGSFWYHAHLSVQYTDGLYGPLIIHDPDEKIPPVDDDKIIMIGDLWHGQSEQLLKQFLSTSPPWSPNMQGMDPPVENLIINGQHIFNCSFVNQKFHDDSESSHHPHPHRPHQRSTDCTGGSLYSTRIKASDSIRLRLISHSTSVPYWFSIDGHVLQIVEIDGVEVEPILTTRVFMNPGQRYSVIIIADQPVGNYAMRAVAARSCFHYMGHKKEWMPTSKFEATAILSYDDTDSEVKLTGKPWNLKSTNNTGVGNEPWVDECSDLPFGLPHPMRERRAYKVGSRNRHYFDFRIIKSEEGARTLINETYFRPVLDNATLWVASQPSASSGSKTKNADWDFGSGQHVLHSLDEDGGAQIVINSKNMMIHPWHLHGIKILESNHQMAVVGWGQGSFGANPTTWNLQNPMRRDTVTVPGLTHVVIRIEADNPGIWPFHCHILWHAEGVLQPSGMFTLVAQRLQELSNLLDPLRDPDNEESVWQKFCRAGSDGAK</sequence>
<dbReference type="InterPro" id="IPR008972">
    <property type="entry name" value="Cupredoxin"/>
</dbReference>
<comment type="similarity">
    <text evidence="1">Belongs to the multicopper oxidase family.</text>
</comment>
<dbReference type="EMBL" id="JAADYS010001015">
    <property type="protein sequence ID" value="KAF4465563.1"/>
    <property type="molecule type" value="Genomic_DNA"/>
</dbReference>
<dbReference type="Pfam" id="PF07732">
    <property type="entry name" value="Cu-oxidase_3"/>
    <property type="match status" value="1"/>
</dbReference>
<proteinExistence type="inferred from homology"/>
<evidence type="ECO:0000259" key="6">
    <source>
        <dbReference type="Pfam" id="PF07732"/>
    </source>
</evidence>
<dbReference type="CDD" id="cd13857">
    <property type="entry name" value="CuRO_1_Diphenol_Ox"/>
    <property type="match status" value="1"/>
</dbReference>
<evidence type="ECO:0000313" key="8">
    <source>
        <dbReference type="Proteomes" id="UP000554235"/>
    </source>
</evidence>
<dbReference type="Pfam" id="PF00394">
    <property type="entry name" value="Cu-oxidase"/>
    <property type="match status" value="1"/>
</dbReference>
<dbReference type="Proteomes" id="UP000554235">
    <property type="component" value="Unassembled WGS sequence"/>
</dbReference>
<dbReference type="GO" id="GO:0016491">
    <property type="term" value="F:oxidoreductase activity"/>
    <property type="evidence" value="ECO:0007669"/>
    <property type="project" value="InterPro"/>
</dbReference>
<reference evidence="7 8" key="1">
    <citation type="submission" date="2020-01" db="EMBL/GenBank/DDBJ databases">
        <title>Identification and distribution of gene clusters putatively required for synthesis of sphingolipid metabolism inhibitors in phylogenetically diverse species of the filamentous fungus Fusarium.</title>
        <authorList>
            <person name="Kim H.-S."/>
            <person name="Busman M."/>
            <person name="Brown D.W."/>
            <person name="Divon H."/>
            <person name="Uhlig S."/>
            <person name="Proctor R.H."/>
        </authorList>
    </citation>
    <scope>NUCLEOTIDE SEQUENCE [LARGE SCALE GENOMIC DNA]</scope>
    <source>
        <strain evidence="7 8">NRRL 20459</strain>
    </source>
</reference>
<evidence type="ECO:0000256" key="3">
    <source>
        <dbReference type="SAM" id="MobiDB-lite"/>
    </source>
</evidence>
<dbReference type="OrthoDB" id="10255118at2759"/>
<keyword evidence="2" id="KW-0186">Copper</keyword>
<dbReference type="GO" id="GO:0005507">
    <property type="term" value="F:copper ion binding"/>
    <property type="evidence" value="ECO:0007669"/>
    <property type="project" value="InterPro"/>
</dbReference>
<gene>
    <name evidence="7" type="ORF">FALBO_7583</name>
</gene>
<comment type="caution">
    <text evidence="7">The sequence shown here is derived from an EMBL/GenBank/DDBJ whole genome shotgun (WGS) entry which is preliminary data.</text>
</comment>
<evidence type="ECO:0000313" key="7">
    <source>
        <dbReference type="EMBL" id="KAF4465563.1"/>
    </source>
</evidence>
<dbReference type="InterPro" id="IPR011707">
    <property type="entry name" value="Cu-oxidase-like_N"/>
</dbReference>